<feature type="domain" description="Enoyl reductase (ER)" evidence="1">
    <location>
        <begin position="10"/>
        <end position="301"/>
    </location>
</feature>
<accession>A0A5Q2FIS5</accession>
<keyword evidence="3" id="KW-1185">Reference proteome</keyword>
<sequence>MRAYGFARYGGPEVEEYFAAPVPVPGSGQVLVQVLAAGLNPADIKVRAGKRAGVFDVVFPMAMGREAAGAVVALGPDVEGLTVGERVFGSPVAGVGTLAEYVLLDAAATAPVPASLTITEAACVPVAVGTTLDVFDHLLVTAGDGLLVLGAGGGVGSAACQLGVARGLRVVGVASAAKQDLVAGFGAHPVVSGEGWVDRARAALDGPVVAVLDLVGGEVLHEAFRLCGDETQLVSIADPVQAGQVGGTGVVRRRTSEAYAAAAQLIADGAVRPVIRTEPFSHAREAYAEIETGHTTGKIVVIFDAD</sequence>
<proteinExistence type="predicted"/>
<dbReference type="InterPro" id="IPR011032">
    <property type="entry name" value="GroES-like_sf"/>
</dbReference>
<dbReference type="InterPro" id="IPR036291">
    <property type="entry name" value="NAD(P)-bd_dom_sf"/>
</dbReference>
<dbReference type="Gene3D" id="3.40.50.720">
    <property type="entry name" value="NAD(P)-binding Rossmann-like Domain"/>
    <property type="match status" value="1"/>
</dbReference>
<dbReference type="InterPro" id="IPR020843">
    <property type="entry name" value="ER"/>
</dbReference>
<dbReference type="Proteomes" id="UP000386847">
    <property type="component" value="Chromosome"/>
</dbReference>
<dbReference type="SUPFAM" id="SSF50129">
    <property type="entry name" value="GroES-like"/>
    <property type="match status" value="1"/>
</dbReference>
<dbReference type="SMART" id="SM00829">
    <property type="entry name" value="PKS_ER"/>
    <property type="match status" value="1"/>
</dbReference>
<dbReference type="Gene3D" id="3.90.180.10">
    <property type="entry name" value="Medium-chain alcohol dehydrogenases, catalytic domain"/>
    <property type="match status" value="1"/>
</dbReference>
<dbReference type="InterPro" id="IPR013154">
    <property type="entry name" value="ADH-like_N"/>
</dbReference>
<evidence type="ECO:0000313" key="2">
    <source>
        <dbReference type="EMBL" id="QGF25083.1"/>
    </source>
</evidence>
<dbReference type="AlphaFoldDB" id="A0A5Q2FIS5"/>
<organism evidence="2 3">
    <name type="scientific">Raineyella fluvialis</name>
    <dbReference type="NCBI Taxonomy" id="2662261"/>
    <lineage>
        <taxon>Bacteria</taxon>
        <taxon>Bacillati</taxon>
        <taxon>Actinomycetota</taxon>
        <taxon>Actinomycetes</taxon>
        <taxon>Propionibacteriales</taxon>
        <taxon>Propionibacteriaceae</taxon>
        <taxon>Raineyella</taxon>
    </lineage>
</organism>
<reference evidence="2 3" key="1">
    <citation type="submission" date="2019-10" db="EMBL/GenBank/DDBJ databases">
        <title>Genomic analysis of Raineyella sp. CBA3103.</title>
        <authorList>
            <person name="Roh S.W."/>
        </authorList>
    </citation>
    <scope>NUCLEOTIDE SEQUENCE [LARGE SCALE GENOMIC DNA]</scope>
    <source>
        <strain evidence="2 3">CBA3103</strain>
    </source>
</reference>
<dbReference type="GO" id="GO:0016491">
    <property type="term" value="F:oxidoreductase activity"/>
    <property type="evidence" value="ECO:0007669"/>
    <property type="project" value="InterPro"/>
</dbReference>
<gene>
    <name evidence="2" type="ORF">Rai3103_04640</name>
</gene>
<dbReference type="CDD" id="cd05289">
    <property type="entry name" value="MDR_like_2"/>
    <property type="match status" value="1"/>
</dbReference>
<evidence type="ECO:0000259" key="1">
    <source>
        <dbReference type="SMART" id="SM00829"/>
    </source>
</evidence>
<dbReference type="PANTHER" id="PTHR11695">
    <property type="entry name" value="ALCOHOL DEHYDROGENASE RELATED"/>
    <property type="match status" value="1"/>
</dbReference>
<dbReference type="Pfam" id="PF13602">
    <property type="entry name" value="ADH_zinc_N_2"/>
    <property type="match status" value="1"/>
</dbReference>
<dbReference type="InterPro" id="IPR050700">
    <property type="entry name" value="YIM1/Zinc_Alcohol_DH_Fams"/>
</dbReference>
<name>A0A5Q2FIS5_9ACTN</name>
<dbReference type="EMBL" id="CP045725">
    <property type="protein sequence ID" value="QGF25083.1"/>
    <property type="molecule type" value="Genomic_DNA"/>
</dbReference>
<dbReference type="PANTHER" id="PTHR11695:SF648">
    <property type="entry name" value="ZINC-BINDING OXIDOREDUCTASE"/>
    <property type="match status" value="1"/>
</dbReference>
<dbReference type="SUPFAM" id="SSF51735">
    <property type="entry name" value="NAD(P)-binding Rossmann-fold domains"/>
    <property type="match status" value="1"/>
</dbReference>
<protein>
    <submittedName>
        <fullName evidence="2">Zinc-binding dehydrogenase</fullName>
    </submittedName>
</protein>
<dbReference type="Pfam" id="PF08240">
    <property type="entry name" value="ADH_N"/>
    <property type="match status" value="1"/>
</dbReference>
<evidence type="ECO:0000313" key="3">
    <source>
        <dbReference type="Proteomes" id="UP000386847"/>
    </source>
</evidence>
<dbReference type="KEGG" id="rain:Rai3103_04640"/>